<feature type="repeat" description="TPR" evidence="1">
    <location>
        <begin position="496"/>
        <end position="529"/>
    </location>
</feature>
<proteinExistence type="predicted"/>
<dbReference type="Pfam" id="PF13176">
    <property type="entry name" value="TPR_7"/>
    <property type="match status" value="1"/>
</dbReference>
<dbReference type="PANTHER" id="PTHR10098:SF108">
    <property type="entry name" value="TETRATRICOPEPTIDE REPEAT PROTEIN 28"/>
    <property type="match status" value="1"/>
</dbReference>
<dbReference type="InterPro" id="IPR058900">
    <property type="entry name" value="TTC28_C"/>
</dbReference>
<dbReference type="Proteomes" id="UP000594262">
    <property type="component" value="Unplaced"/>
</dbReference>
<name>A0A7M5WRT4_9CNID</name>
<keyword evidence="5" id="KW-1185">Reference proteome</keyword>
<dbReference type="SUPFAM" id="SSF48452">
    <property type="entry name" value="TPR-like"/>
    <property type="match status" value="6"/>
</dbReference>
<feature type="repeat" description="TPR" evidence="1">
    <location>
        <begin position="897"/>
        <end position="930"/>
    </location>
</feature>
<dbReference type="SMART" id="SM00028">
    <property type="entry name" value="TPR"/>
    <property type="match status" value="19"/>
</dbReference>
<feature type="repeat" description="TPR" evidence="1">
    <location>
        <begin position="937"/>
        <end position="970"/>
    </location>
</feature>
<accession>A0A7M5WRT4</accession>
<dbReference type="EnsemblMetazoa" id="CLYHEMT007340.4">
    <property type="protein sequence ID" value="CLYHEMP007340.4"/>
    <property type="gene ID" value="CLYHEMG007340"/>
</dbReference>
<feature type="domain" description="CHAT" evidence="2">
    <location>
        <begin position="1267"/>
        <end position="1539"/>
    </location>
</feature>
<sequence length="1778" mass="202388">MGRHAEALAAYASALAHDEKSQQLLQALMEASLKSNLQETLEPLFEQLEASDISGKAFATVAIIGQELLASDELQPAITVLESSLQLGTDDLSLKGSVYSALSSAYWKNGNVKRALHFMHQDLLTVESLDDNSGVCRVHGNLGNAYFCQNLLSDAQQHHQMQLDIATQQDDTRQAANALTALGHVFVASGDYENALSHHKRSAVLRQEIGDLLHEAKELANVGAVYALLGDFDNAIKCQEEHLKIVMDLEEHFEICHAMSLLGGLYQRIQKYEQSAKIYQEMFRISQESNDYENQCNALSGLGMAYRLQGKLKMAENCHEQQLKIAIEIQNRSLEAKAQADLGLTYQEKKDFAKALEYQKSYLESCRTIDDREGESRAYGNIGDAYQALEQHERAIKYYKLGLSVAKDVDDHHLEGSLHGKIAASYQALEMVDNALKHHKEYLSIAVELKDLRAECTAECNLGNFYSQQERFEEAVSHYENGSAVANKLQDKAEMCKATHNLAYAYYRLKNYNESIEFYEENISLANDLDDRELLSMAYCNLGLAYLAMNDFEKAVRCQKLFLASAREKKNTVNVCKALGNLGKIYIEMGDVEEGLRFFYEKVKAAEKSKDLALQADCNHELAKVLENEGNIEEAEARFEKELTLRRQIDDKPQQFYQAIYAYASLLEKSEKLEEAHKLYCEVFQHAKQLGNLEQCKTVCQLMGRINMRMEKYDKAIIAFRLQLECISDTVNDSIDSGHVHLDISECYKMVGNHDNAIHHLLQYQQIATVLQLTDEENIAYKKLSDIHIYQGTYQEALMYSEKRLICCQELEKSEICDAYKNVAFVHALLQNYDSAISYYEKLLASARDLKLTHYEYHAYRGLGDSYKLIKEYEKSMHAHQNALDKAVEMENKALQADSYNLLGDAYNKLDNQSNAIQCYKQSLTLSEEIEALDIQMQACGRLGKLYYQCGQNDEALDCFRSAVKYSDELGSQSEQIKALYRLAFGLYLNNDLKMSLLCFQRVVDLVEYVEHKSITSFSTEAIKFIMAAYQMLQKVYVKTGQYKQALFMAEKANSLNLELLLKKAGIDIQVRIPLYEKFLQRLKSLASNVCFYSTVLGQLYCWILSPKDGFVKFWQRTVIENYEDENLRTLDMDDVVNISLDETNKKIDSFIETTRKTLDVEIHEKGLSDRTRSFAANIEVIDRKQNRRSRIGRPVVSNSFDGPNAPAYQFRYRRPNKPDQEKRHSRNYNWFTEAPIEDMYKLFVEEIDDYFNQMKEEGHFKMNNIDLKIIVPRELALIPFPLLRGQSFTKSFSEQYNLSYSPNLFWFLETKSEISSENIEIDPESENVFIFGGGSELVADEARGVAKVFGTAPTTGNSNLKEDIVDRLNKSIVCHLSSDVAWQTPSFVFPCKVITKDAVRSRNFSADPDIEDLEPDSRAGSPGLSDVFITAKDIYEMNLKTSLVMYGISSPSEYTDPICADGLYLLMISLQMAGCKTLITSTWPVADNARRRFFQGFYQQYNKGIPAYEAFQQTVHAMQTSDEFKHPTHWAGFVLYGQNSMLNRQTQSLTKALHEFLDNPNRDAIKVILHLVEKARQRLASDRRTSLYVAESSINKKIAPGTHWKPILAALGFRFEKAQNNLPDAVFFPGMECTDTLNNSSNTLYAFLGLSRNGLEAIAKLRSSPYIGLPLIKMLQEVLYYFNQDMSNVQVPFPLPLWRVPGCHEFLSSVGFELMGIGKTEVMLRSGKITMRRPLQCALQASKDLFGKEKQISLLMINSDHVQTFCFVSETSVNVKI</sequence>
<dbReference type="InterPro" id="IPR011990">
    <property type="entry name" value="TPR-like_helical_dom_sf"/>
</dbReference>
<protein>
    <recommendedName>
        <fullName evidence="6">CHAT domain-containing protein</fullName>
    </recommendedName>
</protein>
<reference evidence="4" key="1">
    <citation type="submission" date="2021-01" db="UniProtKB">
        <authorList>
            <consortium name="EnsemblMetazoa"/>
        </authorList>
    </citation>
    <scope>IDENTIFICATION</scope>
</reference>
<dbReference type="PROSITE" id="PS50005">
    <property type="entry name" value="TPR"/>
    <property type="match status" value="6"/>
</dbReference>
<dbReference type="Pfam" id="PF13181">
    <property type="entry name" value="TPR_8"/>
    <property type="match status" value="2"/>
</dbReference>
<dbReference type="Gene3D" id="1.25.40.10">
    <property type="entry name" value="Tetratricopeptide repeat domain"/>
    <property type="match status" value="6"/>
</dbReference>
<evidence type="ECO:0000256" key="1">
    <source>
        <dbReference type="PROSITE-ProRule" id="PRU00339"/>
    </source>
</evidence>
<feature type="repeat" description="TPR" evidence="1">
    <location>
        <begin position="176"/>
        <end position="209"/>
    </location>
</feature>
<evidence type="ECO:0000259" key="3">
    <source>
        <dbReference type="Pfam" id="PF26117"/>
    </source>
</evidence>
<keyword evidence="1" id="KW-0802">TPR repeat</keyword>
<feature type="domain" description="TTC28 C-terminal" evidence="3">
    <location>
        <begin position="1651"/>
        <end position="1751"/>
    </location>
</feature>
<dbReference type="PANTHER" id="PTHR10098">
    <property type="entry name" value="RAPSYN-RELATED"/>
    <property type="match status" value="1"/>
</dbReference>
<dbReference type="Pfam" id="PF12770">
    <property type="entry name" value="CHAT"/>
    <property type="match status" value="1"/>
</dbReference>
<feature type="repeat" description="TPR" evidence="1">
    <location>
        <begin position="576"/>
        <end position="609"/>
    </location>
</feature>
<evidence type="ECO:0000259" key="2">
    <source>
        <dbReference type="Pfam" id="PF12770"/>
    </source>
</evidence>
<dbReference type="Pfam" id="PF13424">
    <property type="entry name" value="TPR_12"/>
    <property type="match status" value="4"/>
</dbReference>
<dbReference type="InterPro" id="IPR019734">
    <property type="entry name" value="TPR_rpt"/>
</dbReference>
<feature type="repeat" description="TPR" evidence="1">
    <location>
        <begin position="376"/>
        <end position="409"/>
    </location>
</feature>
<dbReference type="InterPro" id="IPR024983">
    <property type="entry name" value="CHAT_dom"/>
</dbReference>
<evidence type="ECO:0000313" key="4">
    <source>
        <dbReference type="EnsemblMetazoa" id="CLYHEMP007340.4"/>
    </source>
</evidence>
<organism evidence="4 5">
    <name type="scientific">Clytia hemisphaerica</name>
    <dbReference type="NCBI Taxonomy" id="252671"/>
    <lineage>
        <taxon>Eukaryota</taxon>
        <taxon>Metazoa</taxon>
        <taxon>Cnidaria</taxon>
        <taxon>Hydrozoa</taxon>
        <taxon>Hydroidolina</taxon>
        <taxon>Leptothecata</taxon>
        <taxon>Obeliida</taxon>
        <taxon>Clytiidae</taxon>
        <taxon>Clytia</taxon>
    </lineage>
</organism>
<evidence type="ECO:0008006" key="6">
    <source>
        <dbReference type="Google" id="ProtNLM"/>
    </source>
</evidence>
<evidence type="ECO:0000313" key="5">
    <source>
        <dbReference type="Proteomes" id="UP000594262"/>
    </source>
</evidence>
<dbReference type="Pfam" id="PF26117">
    <property type="entry name" value="TTC28_C"/>
    <property type="match status" value="1"/>
</dbReference>
<dbReference type="OrthoDB" id="5979705at2759"/>